<protein>
    <submittedName>
        <fullName evidence="4">Ribosome-associated protein</fullName>
    </submittedName>
</protein>
<sequence>MPSPVRPGLTVTPALTIPRAELTERFSRASGPGGQGVNTTDSRVELSWDIGRSAVLSDAQRQRVMSRLADRLAGGVLTVVASENREQRRNRDAAARRLTALVAEALAPPPRARRATRATRGSKERRLTAKKQRSATKQLRSSKPRRED</sequence>
<proteinExistence type="inferred from homology"/>
<dbReference type="EMBL" id="JAVDYE010000001">
    <property type="protein sequence ID" value="MDR7385032.1"/>
    <property type="molecule type" value="Genomic_DNA"/>
</dbReference>
<name>A0ABU2CUM2_9MICO</name>
<accession>A0ABU2CUM2</accession>
<dbReference type="SUPFAM" id="SSF75620">
    <property type="entry name" value="Release factor"/>
    <property type="match status" value="1"/>
</dbReference>
<dbReference type="InterPro" id="IPR000352">
    <property type="entry name" value="Pep_chain_release_fac_I"/>
</dbReference>
<keyword evidence="5" id="KW-1185">Reference proteome</keyword>
<evidence type="ECO:0000256" key="2">
    <source>
        <dbReference type="SAM" id="MobiDB-lite"/>
    </source>
</evidence>
<organism evidence="4 5">
    <name type="scientific">Promicromonospora iranensis</name>
    <dbReference type="NCBI Taxonomy" id="1105144"/>
    <lineage>
        <taxon>Bacteria</taxon>
        <taxon>Bacillati</taxon>
        <taxon>Actinomycetota</taxon>
        <taxon>Actinomycetes</taxon>
        <taxon>Micrococcales</taxon>
        <taxon>Promicromonosporaceae</taxon>
        <taxon>Promicromonospora</taxon>
    </lineage>
</organism>
<dbReference type="Proteomes" id="UP001183585">
    <property type="component" value="Unassembled WGS sequence"/>
</dbReference>
<dbReference type="Gene3D" id="3.30.160.20">
    <property type="match status" value="1"/>
</dbReference>
<evidence type="ECO:0000259" key="3">
    <source>
        <dbReference type="Pfam" id="PF00472"/>
    </source>
</evidence>
<dbReference type="InterPro" id="IPR045853">
    <property type="entry name" value="Pep_chain_release_fac_I_sf"/>
</dbReference>
<evidence type="ECO:0000313" key="4">
    <source>
        <dbReference type="EMBL" id="MDR7385032.1"/>
    </source>
</evidence>
<comment type="caution">
    <text evidence="4">The sequence shown here is derived from an EMBL/GenBank/DDBJ whole genome shotgun (WGS) entry which is preliminary data.</text>
</comment>
<gene>
    <name evidence="4" type="ORF">J2S48_004547</name>
</gene>
<dbReference type="RefSeq" id="WP_274993892.1">
    <property type="nucleotide sequence ID" value="NZ_JAJQQP010000005.1"/>
</dbReference>
<comment type="similarity">
    <text evidence="1">Belongs to the prokaryotic/mitochondrial release factor family.</text>
</comment>
<dbReference type="NCBIfam" id="NF006718">
    <property type="entry name" value="PRK09256.1"/>
    <property type="match status" value="1"/>
</dbReference>
<dbReference type="PANTHER" id="PTHR47814">
    <property type="entry name" value="PEPTIDYL-TRNA HYDROLASE ARFB"/>
    <property type="match status" value="1"/>
</dbReference>
<dbReference type="Pfam" id="PF00472">
    <property type="entry name" value="RF-1"/>
    <property type="match status" value="1"/>
</dbReference>
<evidence type="ECO:0000313" key="5">
    <source>
        <dbReference type="Proteomes" id="UP001183585"/>
    </source>
</evidence>
<feature type="region of interest" description="Disordered" evidence="2">
    <location>
        <begin position="103"/>
        <end position="148"/>
    </location>
</feature>
<dbReference type="PANTHER" id="PTHR47814:SF1">
    <property type="entry name" value="PEPTIDYL-TRNA HYDROLASE ARFB"/>
    <property type="match status" value="1"/>
</dbReference>
<evidence type="ECO:0000256" key="1">
    <source>
        <dbReference type="ARBA" id="ARBA00010835"/>
    </source>
</evidence>
<reference evidence="4 5" key="1">
    <citation type="submission" date="2023-07" db="EMBL/GenBank/DDBJ databases">
        <title>Sequencing the genomes of 1000 actinobacteria strains.</title>
        <authorList>
            <person name="Klenk H.-P."/>
        </authorList>
    </citation>
    <scope>NUCLEOTIDE SEQUENCE [LARGE SCALE GENOMIC DNA]</scope>
    <source>
        <strain evidence="4 5">DSM 45554</strain>
    </source>
</reference>
<feature type="domain" description="Prokaryotic-type class I peptide chain release factors" evidence="3">
    <location>
        <begin position="15"/>
        <end position="140"/>
    </location>
</feature>